<comment type="caution">
    <text evidence="3">The sequence shown here is derived from an EMBL/GenBank/DDBJ whole genome shotgun (WGS) entry which is preliminary data.</text>
</comment>
<accession>A0A6L2KLG4</accession>
<sequence>MNHGFIDSGEKNNNHRKKINTDPGTNSFMESDGILNDATSLAAKEVVSPTMKLVAKEMQSPLVNTTNVEKTGLGSYPPLPTQGTTPAGNTPGKSSYVNVISEPNRKALNFRTLFIPRENKVDVVVPMESVRAISERFVNTAYGFFLGKRVAYPVVANYVRNTWGKFGLVKSMLNLSTRLFSFKFSSMDGLNAMLENGSWFIRNHLLILRKWNPDVNLLKKDIRNVLVWVKLHGVPVMAFSEDSLSAIAIKLGTLLMLDSYTFDMCLQSWGRSSYARAMIELHADVELKGNIVVAMPKINKEFYTCTVRVEYEWKPFRCACCKVFGHIQEECFKNIGLGVATNLKKPSQTPRGVLVGPKVGFKPTKEYRHVSKNLTANSNSNNKKGVEPTQEVSNSNPFDMLNSVDMDVKLGTNGGNSNLASNEANSNESSFWNVKNSSTSTTPIVDKIGKLEKLIIDGKATLVDDAGKPLKKFEYPDDHDSEDVVESVDNDMDRSMAAEKVGFRTKSLLEQWRYSYETCDYDEYPYDDDMYEGQDLPDKIRDICDNLDIRVQGRKKK</sequence>
<evidence type="ECO:0000259" key="2">
    <source>
        <dbReference type="Pfam" id="PF14111"/>
    </source>
</evidence>
<feature type="region of interest" description="Disordered" evidence="1">
    <location>
        <begin position="372"/>
        <end position="438"/>
    </location>
</feature>
<protein>
    <recommendedName>
        <fullName evidence="2">DUF4283 domain-containing protein</fullName>
    </recommendedName>
</protein>
<dbReference type="PANTHER" id="PTHR31286:SF99">
    <property type="entry name" value="DUF4283 DOMAIN-CONTAINING PROTEIN"/>
    <property type="match status" value="1"/>
</dbReference>
<dbReference type="PANTHER" id="PTHR31286">
    <property type="entry name" value="GLYCINE-RICH CELL WALL STRUCTURAL PROTEIN 1.8-LIKE"/>
    <property type="match status" value="1"/>
</dbReference>
<feature type="region of interest" description="Disordered" evidence="1">
    <location>
        <begin position="1"/>
        <end position="31"/>
    </location>
</feature>
<dbReference type="AlphaFoldDB" id="A0A6L2KLG4"/>
<feature type="compositionally biased region" description="Low complexity" evidence="1">
    <location>
        <begin position="415"/>
        <end position="430"/>
    </location>
</feature>
<feature type="compositionally biased region" description="Polar residues" evidence="1">
    <location>
        <begin position="372"/>
        <end position="383"/>
    </location>
</feature>
<feature type="region of interest" description="Disordered" evidence="1">
    <location>
        <begin position="68"/>
        <end position="92"/>
    </location>
</feature>
<gene>
    <name evidence="3" type="ORF">Tci_022144</name>
</gene>
<dbReference type="InterPro" id="IPR025558">
    <property type="entry name" value="DUF4283"/>
</dbReference>
<reference evidence="3" key="1">
    <citation type="journal article" date="2019" name="Sci. Rep.">
        <title>Draft genome of Tanacetum cinerariifolium, the natural source of mosquito coil.</title>
        <authorList>
            <person name="Yamashiro T."/>
            <person name="Shiraishi A."/>
            <person name="Satake H."/>
            <person name="Nakayama K."/>
        </authorList>
    </citation>
    <scope>NUCLEOTIDE SEQUENCE</scope>
</reference>
<evidence type="ECO:0000256" key="1">
    <source>
        <dbReference type="SAM" id="MobiDB-lite"/>
    </source>
</evidence>
<feature type="compositionally biased region" description="Polar residues" evidence="1">
    <location>
        <begin position="81"/>
        <end position="92"/>
    </location>
</feature>
<dbReference type="EMBL" id="BKCJ010002674">
    <property type="protein sequence ID" value="GEU50166.1"/>
    <property type="molecule type" value="Genomic_DNA"/>
</dbReference>
<evidence type="ECO:0000313" key="3">
    <source>
        <dbReference type="EMBL" id="GEU50166.1"/>
    </source>
</evidence>
<proteinExistence type="predicted"/>
<dbReference type="InterPro" id="IPR040256">
    <property type="entry name" value="At4g02000-like"/>
</dbReference>
<dbReference type="Pfam" id="PF14111">
    <property type="entry name" value="DUF4283"/>
    <property type="match status" value="1"/>
</dbReference>
<name>A0A6L2KLG4_TANCI</name>
<organism evidence="3">
    <name type="scientific">Tanacetum cinerariifolium</name>
    <name type="common">Dalmatian daisy</name>
    <name type="synonym">Chrysanthemum cinerariifolium</name>
    <dbReference type="NCBI Taxonomy" id="118510"/>
    <lineage>
        <taxon>Eukaryota</taxon>
        <taxon>Viridiplantae</taxon>
        <taxon>Streptophyta</taxon>
        <taxon>Embryophyta</taxon>
        <taxon>Tracheophyta</taxon>
        <taxon>Spermatophyta</taxon>
        <taxon>Magnoliopsida</taxon>
        <taxon>eudicotyledons</taxon>
        <taxon>Gunneridae</taxon>
        <taxon>Pentapetalae</taxon>
        <taxon>asterids</taxon>
        <taxon>campanulids</taxon>
        <taxon>Asterales</taxon>
        <taxon>Asteraceae</taxon>
        <taxon>Asteroideae</taxon>
        <taxon>Anthemideae</taxon>
        <taxon>Anthemidinae</taxon>
        <taxon>Tanacetum</taxon>
    </lineage>
</organism>
<feature type="domain" description="DUF4283" evidence="2">
    <location>
        <begin position="135"/>
        <end position="217"/>
    </location>
</feature>